<reference evidence="1" key="1">
    <citation type="submission" date="2016-12" db="EMBL/GenBank/DDBJ databases">
        <title>Complete nucleotide sequences of two VIM-1-encoding plasmids from Klebsiella pneumoniae and Leclercia adecarboxylata isolates of Czech origin.</title>
        <authorList>
            <person name="Papagiannitsis C."/>
            <person name="Papousek I."/>
            <person name="Hrabak J."/>
            <person name="Dolejska M."/>
        </authorList>
    </citation>
    <scope>NUCLEOTIDE SEQUENCE</scope>
    <source>
        <plasmid evidence="1">pLec-476cz</plasmid>
    </source>
</reference>
<organism evidence="1">
    <name type="scientific">Leclercia adecarboxylata</name>
    <dbReference type="NCBI Taxonomy" id="83655"/>
    <lineage>
        <taxon>Bacteria</taxon>
        <taxon>Pseudomonadati</taxon>
        <taxon>Pseudomonadota</taxon>
        <taxon>Gammaproteobacteria</taxon>
        <taxon>Enterobacterales</taxon>
        <taxon>Enterobacteriaceae</taxon>
        <taxon>Leclercia</taxon>
    </lineage>
</organism>
<name>A0A1S6KQG8_9ENTR</name>
<geneLocation type="plasmid" evidence="1">
    <name>pLec-476cz</name>
</geneLocation>
<evidence type="ECO:0000313" key="1">
    <source>
        <dbReference type="EMBL" id="AQT23616.1"/>
    </source>
</evidence>
<protein>
    <submittedName>
        <fullName evidence="1">Uncharacterized protein</fullName>
    </submittedName>
</protein>
<dbReference type="RefSeq" id="WP_015063016.1">
    <property type="nucleotide sequence ID" value="NZ_KY320277.1"/>
</dbReference>
<dbReference type="AlphaFoldDB" id="A0A1S6KQG8"/>
<proteinExistence type="predicted"/>
<accession>A0A1S6KQG8</accession>
<keyword evidence="1" id="KW-0614">Plasmid</keyword>
<sequence length="184" mass="19872">MKPMLKSAFFSAVKSLLTNGFRPTFYTVNCGRIGIIAFTDKNGSKQVEQVYSCTSLAVKTIAPRFEKWFAAAVAEFHAAAAETLESGQRVLDKGTVRTVTGFRSAFIRSANGTPRAQARTGVVMLDHRHEVMAGDLVRMADNPSDTVVHNTDQQPDQTIHSNVQNVSVNLATGLAPDPTVSTAT</sequence>
<dbReference type="EMBL" id="KY320277">
    <property type="protein sequence ID" value="AQT23616.1"/>
    <property type="molecule type" value="Genomic_DNA"/>
</dbReference>